<dbReference type="InterPro" id="IPR020449">
    <property type="entry name" value="Tscrpt_reg_AraC-type_HTH"/>
</dbReference>
<dbReference type="PANTHER" id="PTHR43280:SF30">
    <property type="entry name" value="MMSAB OPERON REGULATORY PROTEIN"/>
    <property type="match status" value="1"/>
</dbReference>
<dbReference type="AlphaFoldDB" id="A0A3P3XIC7"/>
<sequence>MENPVQHTFFRYLTYSDEDEQWEMVCTDAGYTEVPPYTIYPPNKEGHPRIFQRVAVGRTLNEYQIIYITKGEGVFETSGRHYDVKPGSIIMVFPGVRHFYKPVYEIGWMEYWVGFKGGHFELLRERGFLNPQEPFIEIGLQNNVLDLYNEIIAEVRDQKPLYQIVASSKILALIAEINACARRRAQASHAAQVVEAAKCMMVEKIYGDIDINSIATALGISASRLNDIFKTYTSMTPYQYYIHIKIHAAKSLLEQGDLSVKEVAYRLGFEDQYHFSRLFKKKTGIAPSQWRAFMYE</sequence>
<dbReference type="InterPro" id="IPR003313">
    <property type="entry name" value="AraC-bd"/>
</dbReference>
<dbReference type="GO" id="GO:0043565">
    <property type="term" value="F:sequence-specific DNA binding"/>
    <property type="evidence" value="ECO:0007669"/>
    <property type="project" value="InterPro"/>
</dbReference>
<proteinExistence type="predicted"/>
<evidence type="ECO:0000256" key="3">
    <source>
        <dbReference type="ARBA" id="ARBA00023163"/>
    </source>
</evidence>
<keyword evidence="1" id="KW-0805">Transcription regulation</keyword>
<dbReference type="Gene3D" id="1.10.10.60">
    <property type="entry name" value="Homeodomain-like"/>
    <property type="match status" value="2"/>
</dbReference>
<dbReference type="InterPro" id="IPR018062">
    <property type="entry name" value="HTH_AraC-typ_CS"/>
</dbReference>
<organism evidence="5">
    <name type="scientific">uncultured spirochete</name>
    <dbReference type="NCBI Taxonomy" id="156406"/>
    <lineage>
        <taxon>Bacteria</taxon>
        <taxon>Pseudomonadati</taxon>
        <taxon>Spirochaetota</taxon>
        <taxon>Spirochaetia</taxon>
        <taxon>Spirochaetales</taxon>
        <taxon>environmental samples</taxon>
    </lineage>
</organism>
<gene>
    <name evidence="5" type="ORF">SPIROBIBN47_260020</name>
</gene>
<dbReference type="InterPro" id="IPR009057">
    <property type="entry name" value="Homeodomain-like_sf"/>
</dbReference>
<protein>
    <submittedName>
        <fullName evidence="5">Transcriptional regulator</fullName>
    </submittedName>
</protein>
<dbReference type="PROSITE" id="PS00041">
    <property type="entry name" value="HTH_ARAC_FAMILY_1"/>
    <property type="match status" value="1"/>
</dbReference>
<evidence type="ECO:0000259" key="4">
    <source>
        <dbReference type="PROSITE" id="PS01124"/>
    </source>
</evidence>
<dbReference type="EMBL" id="FWDM01000019">
    <property type="protein sequence ID" value="SLM12716.1"/>
    <property type="molecule type" value="Genomic_DNA"/>
</dbReference>
<dbReference type="Gene3D" id="2.60.120.280">
    <property type="entry name" value="Regulatory protein AraC"/>
    <property type="match status" value="1"/>
</dbReference>
<keyword evidence="3" id="KW-0804">Transcription</keyword>
<dbReference type="PROSITE" id="PS01124">
    <property type="entry name" value="HTH_ARAC_FAMILY_2"/>
    <property type="match status" value="1"/>
</dbReference>
<reference evidence="5" key="1">
    <citation type="submission" date="2017-02" db="EMBL/GenBank/DDBJ databases">
        <authorList>
            <person name="Regsiter A."/>
            <person name="William W."/>
        </authorList>
    </citation>
    <scope>NUCLEOTIDE SEQUENCE</scope>
    <source>
        <strain evidence="5">Bib</strain>
    </source>
</reference>
<evidence type="ECO:0000313" key="5">
    <source>
        <dbReference type="EMBL" id="SLM12716.1"/>
    </source>
</evidence>
<dbReference type="InterPro" id="IPR037923">
    <property type="entry name" value="HTH-like"/>
</dbReference>
<dbReference type="SUPFAM" id="SSF51215">
    <property type="entry name" value="Regulatory protein AraC"/>
    <property type="match status" value="1"/>
</dbReference>
<accession>A0A3P3XIC7</accession>
<dbReference type="InterPro" id="IPR018060">
    <property type="entry name" value="HTH_AraC"/>
</dbReference>
<dbReference type="Pfam" id="PF12833">
    <property type="entry name" value="HTH_18"/>
    <property type="match status" value="1"/>
</dbReference>
<dbReference type="PANTHER" id="PTHR43280">
    <property type="entry name" value="ARAC-FAMILY TRANSCRIPTIONAL REGULATOR"/>
    <property type="match status" value="1"/>
</dbReference>
<feature type="domain" description="HTH araC/xylS-type" evidence="4">
    <location>
        <begin position="195"/>
        <end position="293"/>
    </location>
</feature>
<evidence type="ECO:0000256" key="1">
    <source>
        <dbReference type="ARBA" id="ARBA00023015"/>
    </source>
</evidence>
<dbReference type="PRINTS" id="PR00032">
    <property type="entry name" value="HTHARAC"/>
</dbReference>
<name>A0A3P3XIC7_9SPIR</name>
<dbReference type="GO" id="GO:0003700">
    <property type="term" value="F:DNA-binding transcription factor activity"/>
    <property type="evidence" value="ECO:0007669"/>
    <property type="project" value="InterPro"/>
</dbReference>
<evidence type="ECO:0000256" key="2">
    <source>
        <dbReference type="ARBA" id="ARBA00023125"/>
    </source>
</evidence>
<keyword evidence="2" id="KW-0238">DNA-binding</keyword>
<dbReference type="Pfam" id="PF02311">
    <property type="entry name" value="AraC_binding"/>
    <property type="match status" value="1"/>
</dbReference>
<dbReference type="SMART" id="SM00342">
    <property type="entry name" value="HTH_ARAC"/>
    <property type="match status" value="1"/>
</dbReference>
<dbReference type="SUPFAM" id="SSF46689">
    <property type="entry name" value="Homeodomain-like"/>
    <property type="match status" value="2"/>
</dbReference>